<keyword evidence="1" id="KW-0812">Transmembrane</keyword>
<accession>A0ABX5MYZ4</accession>
<dbReference type="RefSeq" id="WP_110445709.1">
    <property type="nucleotide sequence ID" value="NZ_QGLG01000002.1"/>
</dbReference>
<name>A0ABX5MYZ4_9LACO</name>
<reference evidence="2 3" key="1">
    <citation type="submission" date="2018-05" db="EMBL/GenBank/DDBJ databases">
        <title>Reference genomes for bee gut microbiota database.</title>
        <authorList>
            <person name="Ellegaard K.M."/>
        </authorList>
    </citation>
    <scope>NUCLEOTIDE SEQUENCE [LARGE SCALE GENOMIC DNA]</scope>
    <source>
        <strain evidence="2 3">ESL0184</strain>
    </source>
</reference>
<evidence type="ECO:0000256" key="1">
    <source>
        <dbReference type="SAM" id="Phobius"/>
    </source>
</evidence>
<evidence type="ECO:0000313" key="3">
    <source>
        <dbReference type="Proteomes" id="UP000247698"/>
    </source>
</evidence>
<gene>
    <name evidence="2" type="ORF">DK873_02660</name>
</gene>
<evidence type="ECO:0000313" key="2">
    <source>
        <dbReference type="EMBL" id="PXY84084.1"/>
    </source>
</evidence>
<keyword evidence="1" id="KW-1133">Transmembrane helix</keyword>
<keyword evidence="3" id="KW-1185">Reference proteome</keyword>
<protein>
    <submittedName>
        <fullName evidence="2">Uncharacterized protein</fullName>
    </submittedName>
</protein>
<organism evidence="2 3">
    <name type="scientific">Lactobacillus melliventris</name>
    <dbReference type="NCBI Taxonomy" id="1218507"/>
    <lineage>
        <taxon>Bacteria</taxon>
        <taxon>Bacillati</taxon>
        <taxon>Bacillota</taxon>
        <taxon>Bacilli</taxon>
        <taxon>Lactobacillales</taxon>
        <taxon>Lactobacillaceae</taxon>
        <taxon>Lactobacillus</taxon>
    </lineage>
</organism>
<dbReference type="Proteomes" id="UP000247698">
    <property type="component" value="Unassembled WGS sequence"/>
</dbReference>
<keyword evidence="1" id="KW-0472">Membrane</keyword>
<dbReference type="EMBL" id="QGLG01000002">
    <property type="protein sequence ID" value="PXY84084.1"/>
    <property type="molecule type" value="Genomic_DNA"/>
</dbReference>
<sequence length="64" mass="7211">MKGIYFLCETLGLLFGVIGYILLDLKSDRKLLFGIALALIAVGFILIIGSIVLEKYMWWTSLGW</sequence>
<proteinExistence type="predicted"/>
<feature type="transmembrane region" description="Helical" evidence="1">
    <location>
        <begin position="32"/>
        <end position="53"/>
    </location>
</feature>
<comment type="caution">
    <text evidence="2">The sequence shown here is derived from an EMBL/GenBank/DDBJ whole genome shotgun (WGS) entry which is preliminary data.</text>
</comment>
<feature type="transmembrane region" description="Helical" evidence="1">
    <location>
        <begin position="6"/>
        <end position="25"/>
    </location>
</feature>